<dbReference type="FunFam" id="3.40.50.720:FF:000033">
    <property type="entry name" value="Adenylyltransferase and sulfurtransferase MOCS3"/>
    <property type="match status" value="1"/>
</dbReference>
<comment type="similarity">
    <text evidence="1">Belongs to the HesA/MoeB/ThiF family.</text>
</comment>
<dbReference type="GO" id="GO:0008641">
    <property type="term" value="F:ubiquitin-like modifier activating enzyme activity"/>
    <property type="evidence" value="ECO:0007669"/>
    <property type="project" value="InterPro"/>
</dbReference>
<dbReference type="GO" id="GO:0004792">
    <property type="term" value="F:thiosulfate-cyanide sulfurtransferase activity"/>
    <property type="evidence" value="ECO:0007669"/>
    <property type="project" value="TreeGrafter"/>
</dbReference>
<keyword evidence="13" id="KW-1133">Transmembrane helix</keyword>
<evidence type="ECO:0000256" key="9">
    <source>
        <dbReference type="ARBA" id="ARBA00073635"/>
    </source>
</evidence>
<evidence type="ECO:0000313" key="16">
    <source>
        <dbReference type="Proteomes" id="UP000238801"/>
    </source>
</evidence>
<evidence type="ECO:0000256" key="13">
    <source>
        <dbReference type="SAM" id="Phobius"/>
    </source>
</evidence>
<protein>
    <recommendedName>
        <fullName evidence="9">Molybdopterin-synthase adenylyltransferase</fullName>
        <ecNumber evidence="8">2.7.7.80</ecNumber>
    </recommendedName>
    <alternativeName>
        <fullName evidence="12">MoaD protein adenylase</fullName>
    </alternativeName>
    <alternativeName>
        <fullName evidence="10">Molybdopterin-converting factor subunit 1 adenylase</fullName>
    </alternativeName>
    <alternativeName>
        <fullName evidence="11">Sulfur carrier protein MoaD adenylyltransferase</fullName>
    </alternativeName>
</protein>
<dbReference type="InterPro" id="IPR035985">
    <property type="entry name" value="Ubiquitin-activating_enz"/>
</dbReference>
<comment type="function">
    <text evidence="6">Catalyzes the adenylation by ATP of the carboxyl group of the C-terminal glycine of sulfur carrier protein MoaD.</text>
</comment>
<comment type="subunit">
    <text evidence="7">Homodimer. Forms a stable heterotetrameric complex of 2 MoeB and 2 MoaD during adenylation of MoaD.</text>
</comment>
<accession>A0A2T0X1Y1</accession>
<evidence type="ECO:0000256" key="7">
    <source>
        <dbReference type="ARBA" id="ARBA00063809"/>
    </source>
</evidence>
<dbReference type="AlphaFoldDB" id="A0A2T0X1Y1"/>
<evidence type="ECO:0000259" key="14">
    <source>
        <dbReference type="Pfam" id="PF00899"/>
    </source>
</evidence>
<evidence type="ECO:0000256" key="6">
    <source>
        <dbReference type="ARBA" id="ARBA00055169"/>
    </source>
</evidence>
<comment type="caution">
    <text evidence="15">The sequence shown here is derived from an EMBL/GenBank/DDBJ whole genome shotgun (WGS) entry which is preliminary data.</text>
</comment>
<dbReference type="Gene3D" id="3.40.50.720">
    <property type="entry name" value="NAD(P)-binding Rossmann-like Domain"/>
    <property type="match status" value="1"/>
</dbReference>
<organism evidence="15 16">
    <name type="scientific">Hasllibacter halocynthiae</name>
    <dbReference type="NCBI Taxonomy" id="595589"/>
    <lineage>
        <taxon>Bacteria</taxon>
        <taxon>Pseudomonadati</taxon>
        <taxon>Pseudomonadota</taxon>
        <taxon>Alphaproteobacteria</taxon>
        <taxon>Rhodobacterales</taxon>
        <taxon>Roseobacteraceae</taxon>
        <taxon>Hasllibacter</taxon>
    </lineage>
</organism>
<dbReference type="Pfam" id="PF00899">
    <property type="entry name" value="ThiF"/>
    <property type="match status" value="1"/>
</dbReference>
<keyword evidence="2 15" id="KW-0808">Transferase</keyword>
<dbReference type="GO" id="GO:0061605">
    <property type="term" value="F:molybdopterin-synthase adenylyltransferase activity"/>
    <property type="evidence" value="ECO:0007669"/>
    <property type="project" value="UniProtKB-EC"/>
</dbReference>
<gene>
    <name evidence="15" type="ORF">BCF33_1827</name>
</gene>
<dbReference type="Proteomes" id="UP000238801">
    <property type="component" value="Unassembled WGS sequence"/>
</dbReference>
<reference evidence="15 16" key="1">
    <citation type="submission" date="2018-03" db="EMBL/GenBank/DDBJ databases">
        <title>Genomic Encyclopedia of Archaeal and Bacterial Type Strains, Phase II (KMG-II): from individual species to whole genera.</title>
        <authorList>
            <person name="Goeker M."/>
        </authorList>
    </citation>
    <scope>NUCLEOTIDE SEQUENCE [LARGE SCALE GENOMIC DNA]</scope>
    <source>
        <strain evidence="15 16">DSM 29318</strain>
    </source>
</reference>
<evidence type="ECO:0000256" key="3">
    <source>
        <dbReference type="ARBA" id="ARBA00022741"/>
    </source>
</evidence>
<keyword evidence="13" id="KW-0812">Transmembrane</keyword>
<dbReference type="GO" id="GO:0005524">
    <property type="term" value="F:ATP binding"/>
    <property type="evidence" value="ECO:0007669"/>
    <property type="project" value="UniProtKB-KW"/>
</dbReference>
<dbReference type="PANTHER" id="PTHR10953:SF102">
    <property type="entry name" value="ADENYLYLTRANSFERASE AND SULFURTRANSFERASE MOCS3"/>
    <property type="match status" value="1"/>
</dbReference>
<proteinExistence type="inferred from homology"/>
<evidence type="ECO:0000256" key="2">
    <source>
        <dbReference type="ARBA" id="ARBA00022679"/>
    </source>
</evidence>
<evidence type="ECO:0000313" key="15">
    <source>
        <dbReference type="EMBL" id="PRY92963.1"/>
    </source>
</evidence>
<dbReference type="InterPro" id="IPR045886">
    <property type="entry name" value="ThiF/MoeB/HesA"/>
</dbReference>
<feature type="transmembrane region" description="Helical" evidence="13">
    <location>
        <begin position="58"/>
        <end position="77"/>
    </location>
</feature>
<evidence type="ECO:0000256" key="8">
    <source>
        <dbReference type="ARBA" id="ARBA00066884"/>
    </source>
</evidence>
<sequence>MLLFLVVAAAIWILGALLRQPRQARWLLVALVWVAFLMLQIALPEGSALREAVGGEPVIWAFFGLLGVAIFYYGRWLNGLRGKAPEMEVLPSETPDDRLGRHARHIVLREIGGPGQRRLWEAKVLVVGAGGLGSPALLYLAGAGVGTIGVIDPDVVDVSNLQRQVIHREADVGAPKVASALRAVKALAPQAVVRPYRRPFTPEIGRDLVEDYDLVLDGTDDWAVREAVNGACAAAGVPLISGAIAQWEGQLSLFHPAAGLPCARCVFPEEPASGLAPSCAEGGVAGPLPGVIGSMMALEAVKHLAGAGETLGGRLLLFDGLTAETRVIAVRRDPDCAVCGRIAAAG</sequence>
<dbReference type="OrthoDB" id="9804286at2"/>
<keyword evidence="3" id="KW-0547">Nucleotide-binding</keyword>
<evidence type="ECO:0000256" key="12">
    <source>
        <dbReference type="ARBA" id="ARBA00078531"/>
    </source>
</evidence>
<keyword evidence="4" id="KW-0067">ATP-binding</keyword>
<dbReference type="EMBL" id="PVTT01000002">
    <property type="protein sequence ID" value="PRY92963.1"/>
    <property type="molecule type" value="Genomic_DNA"/>
</dbReference>
<keyword evidence="15" id="KW-0548">Nucleotidyltransferase</keyword>
<comment type="catalytic activity">
    <reaction evidence="5">
        <text>[molybdopterin-synthase sulfur-carrier protein]-C-terminal Gly-Gly + ATP + H(+) = [molybdopterin-synthase sulfur-carrier protein]-C-terminal Gly-Gly-AMP + diphosphate</text>
        <dbReference type="Rhea" id="RHEA:43616"/>
        <dbReference type="Rhea" id="RHEA-COMP:12159"/>
        <dbReference type="Rhea" id="RHEA-COMP:12202"/>
        <dbReference type="ChEBI" id="CHEBI:15378"/>
        <dbReference type="ChEBI" id="CHEBI:30616"/>
        <dbReference type="ChEBI" id="CHEBI:33019"/>
        <dbReference type="ChEBI" id="CHEBI:90618"/>
        <dbReference type="ChEBI" id="CHEBI:90778"/>
        <dbReference type="EC" id="2.7.7.80"/>
    </reaction>
</comment>
<dbReference type="EC" id="2.7.7.80" evidence="8"/>
<name>A0A2T0X1Y1_9RHOB</name>
<evidence type="ECO:0000256" key="11">
    <source>
        <dbReference type="ARBA" id="ARBA00075328"/>
    </source>
</evidence>
<evidence type="ECO:0000256" key="4">
    <source>
        <dbReference type="ARBA" id="ARBA00022840"/>
    </source>
</evidence>
<dbReference type="GO" id="GO:0008146">
    <property type="term" value="F:sulfotransferase activity"/>
    <property type="evidence" value="ECO:0007669"/>
    <property type="project" value="TreeGrafter"/>
</dbReference>
<feature type="domain" description="THIF-type NAD/FAD binding fold" evidence="14">
    <location>
        <begin position="103"/>
        <end position="337"/>
    </location>
</feature>
<dbReference type="RefSeq" id="WP_106160612.1">
    <property type="nucleotide sequence ID" value="NZ_PVTT01000002.1"/>
</dbReference>
<dbReference type="CDD" id="cd00757">
    <property type="entry name" value="ThiF_MoeB_HesA_family"/>
    <property type="match status" value="1"/>
</dbReference>
<keyword evidence="16" id="KW-1185">Reference proteome</keyword>
<evidence type="ECO:0000256" key="1">
    <source>
        <dbReference type="ARBA" id="ARBA00009919"/>
    </source>
</evidence>
<dbReference type="InterPro" id="IPR000594">
    <property type="entry name" value="ThiF_NAD_FAD-bd"/>
</dbReference>
<keyword evidence="13" id="KW-0472">Membrane</keyword>
<dbReference type="NCBIfam" id="NF004281">
    <property type="entry name" value="PRK05690.1"/>
    <property type="match status" value="1"/>
</dbReference>
<dbReference type="SUPFAM" id="SSF69572">
    <property type="entry name" value="Activating enzymes of the ubiquitin-like proteins"/>
    <property type="match status" value="1"/>
</dbReference>
<dbReference type="PANTHER" id="PTHR10953">
    <property type="entry name" value="UBIQUITIN-ACTIVATING ENZYME E1"/>
    <property type="match status" value="1"/>
</dbReference>
<evidence type="ECO:0000256" key="5">
    <source>
        <dbReference type="ARBA" id="ARBA00052218"/>
    </source>
</evidence>
<dbReference type="GO" id="GO:0005829">
    <property type="term" value="C:cytosol"/>
    <property type="evidence" value="ECO:0007669"/>
    <property type="project" value="TreeGrafter"/>
</dbReference>
<feature type="transmembrane region" description="Helical" evidence="13">
    <location>
        <begin position="29"/>
        <end position="46"/>
    </location>
</feature>
<evidence type="ECO:0000256" key="10">
    <source>
        <dbReference type="ARBA" id="ARBA00075110"/>
    </source>
</evidence>